<keyword evidence="4" id="KW-0547">Nucleotide-binding</keyword>
<feature type="compositionally biased region" description="Basic and acidic residues" evidence="8">
    <location>
        <begin position="443"/>
        <end position="475"/>
    </location>
</feature>
<feature type="region of interest" description="Disordered" evidence="8">
    <location>
        <begin position="436"/>
        <end position="483"/>
    </location>
</feature>
<dbReference type="PROSITE" id="PS50893">
    <property type="entry name" value="ABC_TRANSPORTER_2"/>
    <property type="match status" value="2"/>
</dbReference>
<feature type="transmembrane region" description="Helical" evidence="9">
    <location>
        <begin position="786"/>
        <end position="808"/>
    </location>
</feature>
<dbReference type="VEuPathDB" id="FungiDB:jhhlp_005447"/>
<dbReference type="GO" id="GO:0005743">
    <property type="term" value="C:mitochondrial inner membrane"/>
    <property type="evidence" value="ECO:0007669"/>
    <property type="project" value="TreeGrafter"/>
</dbReference>
<keyword evidence="5" id="KW-0067">ATP-binding</keyword>
<evidence type="ECO:0000256" key="2">
    <source>
        <dbReference type="ARBA" id="ARBA00007577"/>
    </source>
</evidence>
<name>A0A2N3N6W4_9PEZI</name>
<dbReference type="CDD" id="cd18577">
    <property type="entry name" value="ABC_6TM_Pgp_ABCB1_D1_like"/>
    <property type="match status" value="1"/>
</dbReference>
<keyword evidence="3 9" id="KW-0812">Transmembrane</keyword>
<feature type="domain" description="ABC transmembrane type-1" evidence="11">
    <location>
        <begin position="746"/>
        <end position="1033"/>
    </location>
</feature>
<evidence type="ECO:0000256" key="6">
    <source>
        <dbReference type="ARBA" id="ARBA00022989"/>
    </source>
</evidence>
<dbReference type="GO" id="GO:0090374">
    <property type="term" value="P:oligopeptide export from mitochondrion"/>
    <property type="evidence" value="ECO:0007669"/>
    <property type="project" value="TreeGrafter"/>
</dbReference>
<sequence length="1317" mass="144528">MTEKGLSSSPSRDGTEVDPEPDSSKRPERTPQFSDYLRVFSYATKWDFCIYVIASLASIGAGVTLPLMNVIFGQLVNEFTDFFRVDGDMSMAGLQGILSKQALYIMALFLVRWALNTINKFCFAMIGIRLSSAIRLHYLRSLFAQSIHVIDTMPAGAPATTITSTSNTLQIGISERLGTFLEFNGTIWCALIVAFVWSWDITLVTCSLILYELVVLSVMLPPIVKAQTATAEADTQSTAIASEALGGIRLVMACGAQSRVISRYELWVQEALSRAQKMVPLLAIQFGLVFFGVFGAFGLAFWYGTQRYIKGAVDNPGVVIIVLMSVMMILTSLERIATPLMAVSKAMVAACEFFTVIDAPRPPSGSEKPDITSQDISFDEVTFEYPSRPGVTVLDSASIRLKAGHNTALVGPSGSGKSTIVGLLERWYSLREQHTLPQVVEAKPPDKNAKGKDQDAADSKERTDNAEKANEDSAPQKKPKLSGTIRIGDHNIEDLDLIWWRGQIGLVQQEPFLFNDTIFKNVANGLIGTEWADAPEEQKRNMVQDACREAYAHEFISRLPDGYDTPVGDGGAKLSGGQKQRLAIARTIIKNPTIMILDEATSAMDTRSEKIVQAALDRVTKNRTTITIAHRLSTIKKADHIIVLQKGRAVEEGTHESLMAKETGVYSSLVHAQALRLEDADHEKIDDALMATLESGSEKAAHDSDQDIERVSTVLTEQDPDKKPRSLINSFGKALYMERALWPLYVFTVLAAMTVAAGTPLQAWLFAKVVGVFLLEGEELDKQNDFWALMWLALAGGVGLSYFAAGWFSLRAQYAVSAAYKTRYFTAMLHQKVAFFDDDGNSHGSLSSRVSGDAKQLEELLGLNLTFMLSGIFTVIGCVILAIYFGWQLGLVATLITMPVMLASGYWKYRQEVRFNEMNAAVFMESSQFATEAIGAIRTVSALTMESAINDRYHQLLNGHVNEALRKSRWDSIIFGFAASASLGCQALIFWYGGGLLAKGQYTLEAFLVCFMAAIQGAEGASQSLAIAPSAAQAKVAANRILDILESANDLRAEQDARKGNVPESVGGVNIELKNVHFKYPTRDVDVFRGLDIRIEEGQFAALVGPSGCGKTTIISLLERFYELKTGKGHILCNGTDIKELNVYGYRDTLSLVSQEPTLFRGTVRDNILIGVSDPSSITDEKLHEVCRDAFIHDFIISLPEGYDTDVGQKGLSMSGGQKQRIAIARALVRDPKVLLLDEATSALDSESEKVVQAALEKARNGRTMIAVAHRLSTIQNADVIFVFDEGRVVEKGTHDELIKRRGVYWGMVSLIRESHP</sequence>
<evidence type="ECO:0000259" key="11">
    <source>
        <dbReference type="PROSITE" id="PS50929"/>
    </source>
</evidence>
<evidence type="ECO:0000256" key="7">
    <source>
        <dbReference type="ARBA" id="ARBA00023136"/>
    </source>
</evidence>
<evidence type="ECO:0000256" key="5">
    <source>
        <dbReference type="ARBA" id="ARBA00022840"/>
    </source>
</evidence>
<dbReference type="InterPro" id="IPR039421">
    <property type="entry name" value="Type_1_exporter"/>
</dbReference>
<dbReference type="PROSITE" id="PS00211">
    <property type="entry name" value="ABC_TRANSPORTER_1"/>
    <property type="match status" value="2"/>
</dbReference>
<dbReference type="InterPro" id="IPR011527">
    <property type="entry name" value="ABC1_TM_dom"/>
</dbReference>
<dbReference type="SUPFAM" id="SSF52540">
    <property type="entry name" value="P-loop containing nucleoside triphosphate hydrolases"/>
    <property type="match status" value="3"/>
</dbReference>
<feature type="transmembrane region" description="Helical" evidence="9">
    <location>
        <begin position="48"/>
        <end position="72"/>
    </location>
</feature>
<dbReference type="OrthoDB" id="6500128at2759"/>
<evidence type="ECO:0000256" key="9">
    <source>
        <dbReference type="SAM" id="Phobius"/>
    </source>
</evidence>
<dbReference type="Pfam" id="PF00664">
    <property type="entry name" value="ABC_membrane"/>
    <property type="match status" value="2"/>
</dbReference>
<dbReference type="CDD" id="cd03249">
    <property type="entry name" value="ABC_MTABC3_MDL1_MDL2"/>
    <property type="match status" value="1"/>
</dbReference>
<feature type="transmembrane region" description="Helical" evidence="9">
    <location>
        <begin position="92"/>
        <end position="111"/>
    </location>
</feature>
<feature type="transmembrane region" description="Helical" evidence="9">
    <location>
        <begin position="742"/>
        <end position="766"/>
    </location>
</feature>
<organism evidence="12 13">
    <name type="scientific">Lomentospora prolificans</name>
    <dbReference type="NCBI Taxonomy" id="41688"/>
    <lineage>
        <taxon>Eukaryota</taxon>
        <taxon>Fungi</taxon>
        <taxon>Dikarya</taxon>
        <taxon>Ascomycota</taxon>
        <taxon>Pezizomycotina</taxon>
        <taxon>Sordariomycetes</taxon>
        <taxon>Hypocreomycetidae</taxon>
        <taxon>Microascales</taxon>
        <taxon>Microascaceae</taxon>
        <taxon>Lomentospora</taxon>
    </lineage>
</organism>
<feature type="transmembrane region" description="Helical" evidence="9">
    <location>
        <begin position="281"/>
        <end position="304"/>
    </location>
</feature>
<dbReference type="Gene3D" id="1.20.1560.10">
    <property type="entry name" value="ABC transporter type 1, transmembrane domain"/>
    <property type="match status" value="1"/>
</dbReference>
<dbReference type="GO" id="GO:0016887">
    <property type="term" value="F:ATP hydrolysis activity"/>
    <property type="evidence" value="ECO:0007669"/>
    <property type="project" value="InterPro"/>
</dbReference>
<feature type="domain" description="ABC transporter" evidence="10">
    <location>
        <begin position="376"/>
        <end position="671"/>
    </location>
</feature>
<feature type="transmembrane region" description="Helical" evidence="9">
    <location>
        <begin position="316"/>
        <end position="337"/>
    </location>
</feature>
<feature type="transmembrane region" description="Helical" evidence="9">
    <location>
        <begin position="891"/>
        <end position="909"/>
    </location>
</feature>
<dbReference type="InterPro" id="IPR027417">
    <property type="entry name" value="P-loop_NTPase"/>
</dbReference>
<evidence type="ECO:0008006" key="14">
    <source>
        <dbReference type="Google" id="ProtNLM"/>
    </source>
</evidence>
<keyword evidence="7 9" id="KW-0472">Membrane</keyword>
<dbReference type="InParanoid" id="A0A2N3N6W4"/>
<evidence type="ECO:0000313" key="13">
    <source>
        <dbReference type="Proteomes" id="UP000233524"/>
    </source>
</evidence>
<dbReference type="InterPro" id="IPR003593">
    <property type="entry name" value="AAA+_ATPase"/>
</dbReference>
<gene>
    <name evidence="12" type="ORF">jhhlp_005447</name>
</gene>
<dbReference type="InterPro" id="IPR036640">
    <property type="entry name" value="ABC1_TM_sf"/>
</dbReference>
<keyword evidence="13" id="KW-1185">Reference proteome</keyword>
<dbReference type="PROSITE" id="PS50929">
    <property type="entry name" value="ABC_TM1F"/>
    <property type="match status" value="2"/>
</dbReference>
<protein>
    <recommendedName>
        <fullName evidence="14">ABC transporter</fullName>
    </recommendedName>
</protein>
<dbReference type="PANTHER" id="PTHR43394">
    <property type="entry name" value="ATP-DEPENDENT PERMEASE MDL1, MITOCHONDRIAL"/>
    <property type="match status" value="1"/>
</dbReference>
<dbReference type="InterPro" id="IPR003439">
    <property type="entry name" value="ABC_transporter-like_ATP-bd"/>
</dbReference>
<feature type="transmembrane region" description="Helical" evidence="9">
    <location>
        <begin position="185"/>
        <end position="211"/>
    </location>
</feature>
<evidence type="ECO:0000256" key="8">
    <source>
        <dbReference type="SAM" id="MobiDB-lite"/>
    </source>
</evidence>
<dbReference type="SMART" id="SM00382">
    <property type="entry name" value="AAA"/>
    <property type="match status" value="2"/>
</dbReference>
<dbReference type="Gene3D" id="3.40.50.300">
    <property type="entry name" value="P-loop containing nucleotide triphosphate hydrolases"/>
    <property type="match status" value="2"/>
</dbReference>
<dbReference type="EMBL" id="NLAX01000700">
    <property type="protein sequence ID" value="PKS08171.1"/>
    <property type="molecule type" value="Genomic_DNA"/>
</dbReference>
<feature type="compositionally biased region" description="Polar residues" evidence="8">
    <location>
        <begin position="1"/>
        <end position="12"/>
    </location>
</feature>
<comment type="caution">
    <text evidence="12">The sequence shown here is derived from an EMBL/GenBank/DDBJ whole genome shotgun (WGS) entry which is preliminary data.</text>
</comment>
<dbReference type="STRING" id="41688.A0A2N3N6W4"/>
<feature type="domain" description="ABC transporter" evidence="10">
    <location>
        <begin position="1071"/>
        <end position="1311"/>
    </location>
</feature>
<dbReference type="GO" id="GO:0005524">
    <property type="term" value="F:ATP binding"/>
    <property type="evidence" value="ECO:0007669"/>
    <property type="project" value="UniProtKB-KW"/>
</dbReference>
<feature type="region of interest" description="Disordered" evidence="8">
    <location>
        <begin position="1"/>
        <end position="29"/>
    </location>
</feature>
<dbReference type="Proteomes" id="UP000233524">
    <property type="component" value="Unassembled WGS sequence"/>
</dbReference>
<dbReference type="PANTHER" id="PTHR43394:SF27">
    <property type="entry name" value="ATP-DEPENDENT TRANSLOCASE ABCB1-LIKE"/>
    <property type="match status" value="1"/>
</dbReference>
<feature type="transmembrane region" description="Helical" evidence="9">
    <location>
        <begin position="973"/>
        <end position="993"/>
    </location>
</feature>
<evidence type="ECO:0000259" key="10">
    <source>
        <dbReference type="PROSITE" id="PS50893"/>
    </source>
</evidence>
<evidence type="ECO:0000256" key="4">
    <source>
        <dbReference type="ARBA" id="ARBA00022741"/>
    </source>
</evidence>
<feature type="domain" description="ABC transmembrane type-1" evidence="11">
    <location>
        <begin position="52"/>
        <end position="345"/>
    </location>
</feature>
<comment type="similarity">
    <text evidence="2">Belongs to the ABC transporter superfamily. ABCB family. Multidrug resistance exporter (TC 3.A.1.201) subfamily.</text>
</comment>
<dbReference type="SUPFAM" id="SSF90123">
    <property type="entry name" value="ABC transporter transmembrane region"/>
    <property type="match status" value="2"/>
</dbReference>
<dbReference type="Pfam" id="PF00005">
    <property type="entry name" value="ABC_tran"/>
    <property type="match status" value="2"/>
</dbReference>
<dbReference type="FunFam" id="3.40.50.300:FF:000913">
    <property type="entry name" value="ABC multidrug transporter SitT"/>
    <property type="match status" value="1"/>
</dbReference>
<proteinExistence type="inferred from homology"/>
<evidence type="ECO:0000256" key="3">
    <source>
        <dbReference type="ARBA" id="ARBA00022692"/>
    </source>
</evidence>
<evidence type="ECO:0000256" key="1">
    <source>
        <dbReference type="ARBA" id="ARBA00004141"/>
    </source>
</evidence>
<dbReference type="CDD" id="cd18578">
    <property type="entry name" value="ABC_6TM_Pgp_ABCB1_D2_like"/>
    <property type="match status" value="1"/>
</dbReference>
<feature type="transmembrane region" description="Helical" evidence="9">
    <location>
        <begin position="865"/>
        <end position="885"/>
    </location>
</feature>
<reference evidence="12 13" key="1">
    <citation type="journal article" date="2017" name="G3 (Bethesda)">
        <title>First Draft Genome Sequence of the Pathogenic Fungus Lomentospora prolificans (Formerly Scedosporium prolificans).</title>
        <authorList>
            <person name="Luo R."/>
            <person name="Zimin A."/>
            <person name="Workman R."/>
            <person name="Fan Y."/>
            <person name="Pertea G."/>
            <person name="Grossman N."/>
            <person name="Wear M.P."/>
            <person name="Jia B."/>
            <person name="Miller H."/>
            <person name="Casadevall A."/>
            <person name="Timp W."/>
            <person name="Zhang S.X."/>
            <person name="Salzberg S.L."/>
        </authorList>
    </citation>
    <scope>NUCLEOTIDE SEQUENCE [LARGE SCALE GENOMIC DNA]</scope>
    <source>
        <strain evidence="12 13">JHH-5317</strain>
    </source>
</reference>
<comment type="subcellular location">
    <subcellularLocation>
        <location evidence="1">Membrane</location>
        <topology evidence="1">Multi-pass membrane protein</topology>
    </subcellularLocation>
</comment>
<dbReference type="GO" id="GO:0015421">
    <property type="term" value="F:ABC-type oligopeptide transporter activity"/>
    <property type="evidence" value="ECO:0007669"/>
    <property type="project" value="TreeGrafter"/>
</dbReference>
<dbReference type="InterPro" id="IPR017871">
    <property type="entry name" value="ABC_transporter-like_CS"/>
</dbReference>
<keyword evidence="6 9" id="KW-1133">Transmembrane helix</keyword>
<accession>A0A2N3N6W4</accession>
<evidence type="ECO:0000313" key="12">
    <source>
        <dbReference type="EMBL" id="PKS08171.1"/>
    </source>
</evidence>